<dbReference type="InterPro" id="IPR008984">
    <property type="entry name" value="SMAD_FHA_dom_sf"/>
</dbReference>
<protein>
    <recommendedName>
        <fullName evidence="2">FHA domain-containing protein</fullName>
    </recommendedName>
</protein>
<evidence type="ECO:0000313" key="1">
    <source>
        <dbReference type="EMBL" id="EGO23096.1"/>
    </source>
</evidence>
<gene>
    <name evidence="1" type="ORF">SERLADRAFT_371341</name>
</gene>
<dbReference type="AlphaFoldDB" id="F8P1R7"/>
<dbReference type="EMBL" id="GL945436">
    <property type="protein sequence ID" value="EGO23096.1"/>
    <property type="molecule type" value="Genomic_DNA"/>
</dbReference>
<dbReference type="KEGG" id="sla:SERLADRAFT_371341"/>
<dbReference type="HOGENOM" id="CLU_1807403_0_0_1"/>
<proteinExistence type="predicted"/>
<sequence>MWLISGPFDGEQGDVTTRKTKLLKTGKKYSLGRKEQPLVINNKKISREHVKFTVGTYLQENMDDVSFIPKLNVFNAKKTILNIIRDTETIVVNPTESYELQDGDAVHVLGGLPGHMFSSSSSGKGFCFCRCRCRSWDWSSEYT</sequence>
<reference evidence="1" key="1">
    <citation type="submission" date="2011-04" db="EMBL/GenBank/DDBJ databases">
        <title>Evolution of plant cell wall degrading machinery underlies the functional diversity of forest fungi.</title>
        <authorList>
            <consortium name="US DOE Joint Genome Institute (JGI-PGF)"/>
            <person name="Eastwood D.C."/>
            <person name="Floudas D."/>
            <person name="Binder M."/>
            <person name="Majcherczyk A."/>
            <person name="Schneider P."/>
            <person name="Aerts A."/>
            <person name="Asiegbu F.O."/>
            <person name="Baker S.E."/>
            <person name="Barry K."/>
            <person name="Bendiksby M."/>
            <person name="Blumentritt M."/>
            <person name="Coutinho P.M."/>
            <person name="Cullen D."/>
            <person name="Cullen D."/>
            <person name="Gathman A."/>
            <person name="Goodell B."/>
            <person name="Henrissat B."/>
            <person name="Ihrmark K."/>
            <person name="Kauserud H."/>
            <person name="Kohler A."/>
            <person name="LaButti K."/>
            <person name="Lapidus A."/>
            <person name="Lavin J.L."/>
            <person name="Lee Y.-H."/>
            <person name="Lindquist E."/>
            <person name="Lilly W."/>
            <person name="Lucas S."/>
            <person name="Morin E."/>
            <person name="Murat C."/>
            <person name="Oguiza J.A."/>
            <person name="Park J."/>
            <person name="Pisabarro A.G."/>
            <person name="Riley R."/>
            <person name="Rosling A."/>
            <person name="Salamov A."/>
            <person name="Schmidt O."/>
            <person name="Schmutz J."/>
            <person name="Skrede I."/>
            <person name="Stenlid J."/>
            <person name="Wiebenga A."/>
            <person name="Xie X."/>
            <person name="Kues U."/>
            <person name="Hibbett D.S."/>
            <person name="Hoffmeister D."/>
            <person name="Hogberg N."/>
            <person name="Martin F."/>
            <person name="Grigoriev I.V."/>
            <person name="Watkinson S.C."/>
        </authorList>
    </citation>
    <scope>NUCLEOTIDE SEQUENCE</scope>
    <source>
        <strain evidence="1">S7.9</strain>
    </source>
</reference>
<dbReference type="Gene3D" id="2.60.200.20">
    <property type="match status" value="1"/>
</dbReference>
<organism>
    <name type="scientific">Serpula lacrymans var. lacrymans (strain S7.9)</name>
    <name type="common">Dry rot fungus</name>
    <dbReference type="NCBI Taxonomy" id="578457"/>
    <lineage>
        <taxon>Eukaryota</taxon>
        <taxon>Fungi</taxon>
        <taxon>Dikarya</taxon>
        <taxon>Basidiomycota</taxon>
        <taxon>Agaricomycotina</taxon>
        <taxon>Agaricomycetes</taxon>
        <taxon>Agaricomycetidae</taxon>
        <taxon>Boletales</taxon>
        <taxon>Coniophorineae</taxon>
        <taxon>Serpulaceae</taxon>
        <taxon>Serpula</taxon>
    </lineage>
</organism>
<dbReference type="SUPFAM" id="SSF49879">
    <property type="entry name" value="SMAD/FHA domain"/>
    <property type="match status" value="1"/>
</dbReference>
<dbReference type="Proteomes" id="UP000008064">
    <property type="component" value="Unassembled WGS sequence"/>
</dbReference>
<dbReference type="GeneID" id="18810386"/>
<dbReference type="RefSeq" id="XP_007320336.1">
    <property type="nucleotide sequence ID" value="XM_007320274.1"/>
</dbReference>
<evidence type="ECO:0008006" key="2">
    <source>
        <dbReference type="Google" id="ProtNLM"/>
    </source>
</evidence>
<accession>F8P1R7</accession>
<dbReference type="OrthoDB" id="552194at2759"/>
<name>F8P1R7_SERL9</name>